<evidence type="ECO:0000256" key="1">
    <source>
        <dbReference type="ARBA" id="ARBA00004651"/>
    </source>
</evidence>
<feature type="transmembrane region" description="Helical" evidence="6">
    <location>
        <begin position="75"/>
        <end position="104"/>
    </location>
</feature>
<evidence type="ECO:0000256" key="3">
    <source>
        <dbReference type="ARBA" id="ARBA00022692"/>
    </source>
</evidence>
<feature type="transmembrane region" description="Helical" evidence="6">
    <location>
        <begin position="229"/>
        <end position="249"/>
    </location>
</feature>
<dbReference type="InterPro" id="IPR017039">
    <property type="entry name" value="Virul_fac_BrkB"/>
</dbReference>
<sequence length="337" mass="36033">MALIDRITPGVRRTNVPALLAGAALVGTYALSLAFRPAAPAQRLAATTAIVPRRGWTFWRGVLLRTYTAFNDDRLLALAAGVVFYALLALFPAITALVSSYALFAAPSTITGHLALVASMVPQGAYSIVDEQVTRIVTRTTGTLGFTFFFGLGLALWSANAGVKAVLDALNIAYGVKERRGFIRLNLVSLAFTIGGIAMLLLAIAGVVAMPIALSYLPVGRLNESALTWLRWPGLLVLLLLGLALLYRFGPDLDNARFRWISPGAAFATLAWLLGSALLSWYLRSFADYDATYGSLGAAMALMMWMWMSAITVLLGAELNAEIDAAAAASRARDDDL</sequence>
<keyword evidence="5 6" id="KW-0472">Membrane</keyword>
<feature type="transmembrane region" description="Helical" evidence="6">
    <location>
        <begin position="16"/>
        <end position="35"/>
    </location>
</feature>
<dbReference type="PANTHER" id="PTHR30213:SF0">
    <property type="entry name" value="UPF0761 MEMBRANE PROTEIN YIHY"/>
    <property type="match status" value="1"/>
</dbReference>
<name>A0A345ZWZ7_9HYPH</name>
<comment type="subcellular location">
    <subcellularLocation>
        <location evidence="1">Cell membrane</location>
        <topology evidence="1">Multi-pass membrane protein</topology>
    </subcellularLocation>
</comment>
<evidence type="ECO:0000256" key="5">
    <source>
        <dbReference type="ARBA" id="ARBA00023136"/>
    </source>
</evidence>
<dbReference type="OrthoDB" id="9781030at2"/>
<dbReference type="RefSeq" id="WP_115691823.1">
    <property type="nucleotide sequence ID" value="NZ_CP031417.1"/>
</dbReference>
<protein>
    <submittedName>
        <fullName evidence="7">YihY/virulence factor BrkB family protein</fullName>
    </submittedName>
</protein>
<reference evidence="7 8" key="1">
    <citation type="submission" date="2018-07" db="EMBL/GenBank/DDBJ databases">
        <authorList>
            <person name="Quirk P.G."/>
            <person name="Krulwich T.A."/>
        </authorList>
    </citation>
    <scope>NUCLEOTIDE SEQUENCE [LARGE SCALE GENOMIC DNA]</scope>
    <source>
        <strain evidence="7 8">CC-BB4</strain>
    </source>
</reference>
<dbReference type="GO" id="GO:0005886">
    <property type="term" value="C:plasma membrane"/>
    <property type="evidence" value="ECO:0007669"/>
    <property type="project" value="UniProtKB-SubCell"/>
</dbReference>
<evidence type="ECO:0000313" key="7">
    <source>
        <dbReference type="EMBL" id="AXK81444.1"/>
    </source>
</evidence>
<dbReference type="KEGG" id="ptaw:DW352_13555"/>
<evidence type="ECO:0000256" key="4">
    <source>
        <dbReference type="ARBA" id="ARBA00022989"/>
    </source>
</evidence>
<dbReference type="EMBL" id="CP031417">
    <property type="protein sequence ID" value="AXK81444.1"/>
    <property type="molecule type" value="Genomic_DNA"/>
</dbReference>
<dbReference type="Pfam" id="PF03631">
    <property type="entry name" value="Virul_fac_BrkB"/>
    <property type="match status" value="1"/>
</dbReference>
<feature type="transmembrane region" description="Helical" evidence="6">
    <location>
        <begin position="261"/>
        <end position="283"/>
    </location>
</feature>
<evidence type="ECO:0000313" key="8">
    <source>
        <dbReference type="Proteomes" id="UP000254889"/>
    </source>
</evidence>
<feature type="transmembrane region" description="Helical" evidence="6">
    <location>
        <begin position="295"/>
        <end position="317"/>
    </location>
</feature>
<keyword evidence="3 6" id="KW-0812">Transmembrane</keyword>
<evidence type="ECO:0000256" key="6">
    <source>
        <dbReference type="SAM" id="Phobius"/>
    </source>
</evidence>
<evidence type="ECO:0000256" key="2">
    <source>
        <dbReference type="ARBA" id="ARBA00022475"/>
    </source>
</evidence>
<keyword evidence="2" id="KW-1003">Cell membrane</keyword>
<gene>
    <name evidence="7" type="ORF">DW352_13555</name>
</gene>
<keyword evidence="4 6" id="KW-1133">Transmembrane helix</keyword>
<dbReference type="NCBIfam" id="TIGR00765">
    <property type="entry name" value="yihY_not_rbn"/>
    <property type="match status" value="1"/>
</dbReference>
<dbReference type="AlphaFoldDB" id="A0A345ZWZ7"/>
<organism evidence="7 8">
    <name type="scientific">Pseudolabrys taiwanensis</name>
    <dbReference type="NCBI Taxonomy" id="331696"/>
    <lineage>
        <taxon>Bacteria</taxon>
        <taxon>Pseudomonadati</taxon>
        <taxon>Pseudomonadota</taxon>
        <taxon>Alphaproteobacteria</taxon>
        <taxon>Hyphomicrobiales</taxon>
        <taxon>Xanthobacteraceae</taxon>
        <taxon>Pseudolabrys</taxon>
    </lineage>
</organism>
<accession>A0A345ZWZ7</accession>
<dbReference type="PANTHER" id="PTHR30213">
    <property type="entry name" value="INNER MEMBRANE PROTEIN YHJD"/>
    <property type="match status" value="1"/>
</dbReference>
<proteinExistence type="predicted"/>
<dbReference type="Proteomes" id="UP000254889">
    <property type="component" value="Chromosome"/>
</dbReference>
<feature type="transmembrane region" description="Helical" evidence="6">
    <location>
        <begin position="187"/>
        <end position="217"/>
    </location>
</feature>
<feature type="transmembrane region" description="Helical" evidence="6">
    <location>
        <begin position="144"/>
        <end position="167"/>
    </location>
</feature>
<keyword evidence="8" id="KW-1185">Reference proteome</keyword>
<dbReference type="PIRSF" id="PIRSF035875">
    <property type="entry name" value="RNase_BN"/>
    <property type="match status" value="1"/>
</dbReference>